<reference evidence="4 5" key="1">
    <citation type="submission" date="2017-05" db="EMBL/GenBank/DDBJ databases">
        <title>Genome of assembly of the Bengalese finch, Lonchura striata domestica.</title>
        <authorList>
            <person name="Colquitt B.M."/>
            <person name="Brainard M.S."/>
        </authorList>
    </citation>
    <scope>NUCLEOTIDE SEQUENCE [LARGE SCALE GENOMIC DNA]</scope>
    <source>
        <strain evidence="4">White83orange57</strain>
    </source>
</reference>
<feature type="compositionally biased region" description="Polar residues" evidence="2">
    <location>
        <begin position="283"/>
        <end position="294"/>
    </location>
</feature>
<sequence>MLLRLQVPAHLGRQVRPLPLARTCAAPGTACQISGWGSTTSPEGERTWAVTFPQELRCSQVRIVPELTCRRIYPDSITPNMVCAGEPRSRADTCQADLGPISPDSRRIFADFLGNFGVPALTPRIFPSRATPGGPWCARGACRASPPGGQGSAGTPESRGCTSTCAATAAGCRTPWPTTDPKPAGFAPKSPGFAPKTAKIGCIRPKIAWIRPKIGRIRPKTGRIRPRNSWIHPKNGQNRPDSPQNQLDLPQNRPDSPQKWPKLAAFAPKSDGFTPKMAEFAQKTSQNRLDSPQNRLHLPQNRLDSPQNRPDLPQNRLDSPQNRLDSPPKRPDLPQKWPKSAGFTPKLAGFAPKMAKIGWIRPKNG</sequence>
<keyword evidence="1" id="KW-1015">Disulfide bond</keyword>
<evidence type="ECO:0000313" key="4">
    <source>
        <dbReference type="EMBL" id="OWK49585.1"/>
    </source>
</evidence>
<dbReference type="GO" id="GO:0006508">
    <property type="term" value="P:proteolysis"/>
    <property type="evidence" value="ECO:0007669"/>
    <property type="project" value="InterPro"/>
</dbReference>
<feature type="compositionally biased region" description="Basic residues" evidence="2">
    <location>
        <begin position="213"/>
        <end position="226"/>
    </location>
</feature>
<evidence type="ECO:0000256" key="2">
    <source>
        <dbReference type="SAM" id="MobiDB-lite"/>
    </source>
</evidence>
<proteinExistence type="predicted"/>
<dbReference type="GO" id="GO:0030141">
    <property type="term" value="C:secretory granule"/>
    <property type="evidence" value="ECO:0007669"/>
    <property type="project" value="TreeGrafter"/>
</dbReference>
<dbReference type="Proteomes" id="UP000197619">
    <property type="component" value="Unassembled WGS sequence"/>
</dbReference>
<dbReference type="AlphaFoldDB" id="A0A218U7E9"/>
<feature type="region of interest" description="Disordered" evidence="2">
    <location>
        <begin position="213"/>
        <end position="262"/>
    </location>
</feature>
<gene>
    <name evidence="4" type="primary">KLK14</name>
    <name evidence="4" type="ORF">RLOC_00005668</name>
</gene>
<evidence type="ECO:0000259" key="3">
    <source>
        <dbReference type="PROSITE" id="PS50240"/>
    </source>
</evidence>
<accession>A0A218U7E9</accession>
<feature type="region of interest" description="Disordered" evidence="2">
    <location>
        <begin position="283"/>
        <end position="348"/>
    </location>
</feature>
<dbReference type="PANTHER" id="PTHR24271">
    <property type="entry name" value="KALLIKREIN-RELATED"/>
    <property type="match status" value="1"/>
</dbReference>
<dbReference type="InterPro" id="IPR001254">
    <property type="entry name" value="Trypsin_dom"/>
</dbReference>
<dbReference type="STRING" id="299123.ENSLSDP00000003466"/>
<keyword evidence="5" id="KW-1185">Reference proteome</keyword>
<feature type="domain" description="Peptidase S1" evidence="3">
    <location>
        <begin position="1"/>
        <end position="215"/>
    </location>
</feature>
<dbReference type="Pfam" id="PF00089">
    <property type="entry name" value="Trypsin"/>
    <property type="match status" value="1"/>
</dbReference>
<name>A0A218U7E9_9PASE</name>
<dbReference type="SUPFAM" id="SSF50494">
    <property type="entry name" value="Trypsin-like serine proteases"/>
    <property type="match status" value="1"/>
</dbReference>
<feature type="region of interest" description="Disordered" evidence="2">
    <location>
        <begin position="172"/>
        <end position="194"/>
    </location>
</feature>
<dbReference type="PROSITE" id="PS50240">
    <property type="entry name" value="TRYPSIN_DOM"/>
    <property type="match status" value="1"/>
</dbReference>
<dbReference type="InterPro" id="IPR043504">
    <property type="entry name" value="Peptidase_S1_PA_chymotrypsin"/>
</dbReference>
<evidence type="ECO:0000256" key="1">
    <source>
        <dbReference type="ARBA" id="ARBA00023157"/>
    </source>
</evidence>
<dbReference type="PANTHER" id="PTHR24271:SF48">
    <property type="entry name" value="KALLIKREIN-14"/>
    <property type="match status" value="1"/>
</dbReference>
<evidence type="ECO:0000313" key="5">
    <source>
        <dbReference type="Proteomes" id="UP000197619"/>
    </source>
</evidence>
<protein>
    <submittedName>
        <fullName evidence="4">Kallikrein-14</fullName>
    </submittedName>
</protein>
<dbReference type="Gene3D" id="2.40.10.10">
    <property type="entry name" value="Trypsin-like serine proteases"/>
    <property type="match status" value="2"/>
</dbReference>
<dbReference type="GO" id="GO:0004252">
    <property type="term" value="F:serine-type endopeptidase activity"/>
    <property type="evidence" value="ECO:0007669"/>
    <property type="project" value="InterPro"/>
</dbReference>
<organism evidence="4 5">
    <name type="scientific">Lonchura striata</name>
    <name type="common">white-rumped munia</name>
    <dbReference type="NCBI Taxonomy" id="40157"/>
    <lineage>
        <taxon>Eukaryota</taxon>
        <taxon>Metazoa</taxon>
        <taxon>Chordata</taxon>
        <taxon>Craniata</taxon>
        <taxon>Vertebrata</taxon>
        <taxon>Euteleostomi</taxon>
        <taxon>Archelosauria</taxon>
        <taxon>Archosauria</taxon>
        <taxon>Dinosauria</taxon>
        <taxon>Saurischia</taxon>
        <taxon>Theropoda</taxon>
        <taxon>Coelurosauria</taxon>
        <taxon>Aves</taxon>
        <taxon>Neognathae</taxon>
        <taxon>Neoaves</taxon>
        <taxon>Telluraves</taxon>
        <taxon>Australaves</taxon>
        <taxon>Passeriformes</taxon>
        <taxon>Passeroidea</taxon>
        <taxon>Estrildidae</taxon>
        <taxon>Estrildinae</taxon>
        <taxon>Lonchura</taxon>
    </lineage>
</organism>
<feature type="compositionally biased region" description="Polar residues" evidence="2">
    <location>
        <begin position="235"/>
        <end position="255"/>
    </location>
</feature>
<comment type="caution">
    <text evidence="4">The sequence shown here is derived from an EMBL/GenBank/DDBJ whole genome shotgun (WGS) entry which is preliminary data.</text>
</comment>
<dbReference type="EMBL" id="MUZQ01000822">
    <property type="protein sequence ID" value="OWK49585.1"/>
    <property type="molecule type" value="Genomic_DNA"/>
</dbReference>
<dbReference type="InterPro" id="IPR009003">
    <property type="entry name" value="Peptidase_S1_PA"/>
</dbReference>